<feature type="transmembrane region" description="Helical" evidence="1">
    <location>
        <begin position="191"/>
        <end position="213"/>
    </location>
</feature>
<feature type="transmembrane region" description="Helical" evidence="1">
    <location>
        <begin position="119"/>
        <end position="140"/>
    </location>
</feature>
<keyword evidence="4" id="KW-1185">Reference proteome</keyword>
<reference evidence="3 4" key="1">
    <citation type="journal article" date="2019" name="Nat. Commun.">
        <title>A new type of DNA phosphorothioation-based antiviral system in archaea.</title>
        <authorList>
            <person name="Xiong L."/>
            <person name="Liu S."/>
            <person name="Chen S."/>
            <person name="Xiao Y."/>
            <person name="Zhu B."/>
            <person name="Gao Y."/>
            <person name="Zhang Y."/>
            <person name="Chen B."/>
            <person name="Luo J."/>
            <person name="Deng Z."/>
            <person name="Chen X."/>
            <person name="Wang L."/>
            <person name="Chen S."/>
        </authorList>
    </citation>
    <scope>NUCLEOTIDE SEQUENCE [LARGE SCALE GENOMIC DNA]</scope>
    <source>
        <strain evidence="3 4">CBA1105</strain>
    </source>
</reference>
<dbReference type="KEGG" id="hsn:DV733_13000"/>
<keyword evidence="1" id="KW-1133">Transmembrane helix</keyword>
<dbReference type="RefSeq" id="WP_049992414.1">
    <property type="nucleotide sequence ID" value="NZ_CP031310.1"/>
</dbReference>
<accession>A0A4D6HEW5</accession>
<proteinExistence type="predicted"/>
<evidence type="ECO:0000313" key="3">
    <source>
        <dbReference type="EMBL" id="QCC52085.1"/>
    </source>
</evidence>
<keyword evidence="1" id="KW-0812">Transmembrane</keyword>
<evidence type="ECO:0000256" key="1">
    <source>
        <dbReference type="SAM" id="Phobius"/>
    </source>
</evidence>
<evidence type="ECO:0000259" key="2">
    <source>
        <dbReference type="Pfam" id="PF25933"/>
    </source>
</evidence>
<dbReference type="Pfam" id="PF25933">
    <property type="entry name" value="DUF7978"/>
    <property type="match status" value="1"/>
</dbReference>
<gene>
    <name evidence="3" type="ORF">DV733_13000</name>
</gene>
<dbReference type="EMBL" id="CP031310">
    <property type="protein sequence ID" value="QCC52085.1"/>
    <property type="molecule type" value="Genomic_DNA"/>
</dbReference>
<name>A0A4D6HEW5_9EURY</name>
<dbReference type="AlphaFoldDB" id="A0A4D6HEW5"/>
<dbReference type="OrthoDB" id="270777at2157"/>
<keyword evidence="1" id="KW-0472">Membrane</keyword>
<dbReference type="InterPro" id="IPR058284">
    <property type="entry name" value="DUF7978"/>
</dbReference>
<dbReference type="Proteomes" id="UP000296706">
    <property type="component" value="Chromosome"/>
</dbReference>
<feature type="transmembrane region" description="Helical" evidence="1">
    <location>
        <begin position="152"/>
        <end position="176"/>
    </location>
</feature>
<evidence type="ECO:0000313" key="4">
    <source>
        <dbReference type="Proteomes" id="UP000296706"/>
    </source>
</evidence>
<feature type="transmembrane region" description="Helical" evidence="1">
    <location>
        <begin position="21"/>
        <end position="42"/>
    </location>
</feature>
<dbReference type="GeneID" id="39848794"/>
<feature type="domain" description="DUF7978" evidence="2">
    <location>
        <begin position="1"/>
        <end position="216"/>
    </location>
</feature>
<sequence length="219" mass="23743">MSETQHTMQRRLRERHRLVRGALLGVGAYVLGYILTFLLVQYEVSSDVSNTFSTPWQIDLDVIALFLKYPQIAGSDTDLAGWVFYNTHFVEIVVPEKGYETGSATANILLETSNLTIPAVVWFLIPVLILVGAGYVTALFADRRTTRTGNAIAGGTIVVGYLPLTGIGILLFTAAYGPNTSYEVSMSPESLLAIGLMGIVYPVVLGGIGGLLASWRTPR</sequence>
<organism evidence="3 4">
    <name type="scientific">Halapricum salinum</name>
    <dbReference type="NCBI Taxonomy" id="1457250"/>
    <lineage>
        <taxon>Archaea</taxon>
        <taxon>Methanobacteriati</taxon>
        <taxon>Methanobacteriota</taxon>
        <taxon>Stenosarchaea group</taxon>
        <taxon>Halobacteria</taxon>
        <taxon>Halobacteriales</taxon>
        <taxon>Haloarculaceae</taxon>
        <taxon>Halapricum</taxon>
    </lineage>
</organism>
<protein>
    <recommendedName>
        <fullName evidence="2">DUF7978 domain-containing protein</fullName>
    </recommendedName>
</protein>